<reference evidence="6" key="2">
    <citation type="submission" date="2014-07" db="EMBL/GenBank/DDBJ databases">
        <authorList>
            <person name="Hull J."/>
        </authorList>
    </citation>
    <scope>NUCLEOTIDE SEQUENCE</scope>
</reference>
<reference evidence="6" key="1">
    <citation type="journal article" date="2014" name="PLoS ONE">
        <title>Transcriptome-Based Identification of ABC Transporters in the Western Tarnished Plant Bug Lygus hesperus.</title>
        <authorList>
            <person name="Hull J.J."/>
            <person name="Chaney K."/>
            <person name="Geib S.M."/>
            <person name="Fabrick J.A."/>
            <person name="Brent C.S."/>
            <person name="Walsh D."/>
            <person name="Lavine L.C."/>
        </authorList>
    </citation>
    <scope>NUCLEOTIDE SEQUENCE</scope>
</reference>
<evidence type="ECO:0000313" key="3">
    <source>
        <dbReference type="EMBL" id="JAG07534.1"/>
    </source>
</evidence>
<evidence type="ECO:0000256" key="1">
    <source>
        <dbReference type="SAM" id="Phobius"/>
    </source>
</evidence>
<evidence type="ECO:0000256" key="2">
    <source>
        <dbReference type="SAM" id="SignalP"/>
    </source>
</evidence>
<dbReference type="EMBL" id="GBHO01036070">
    <property type="protein sequence ID" value="JAG07534.1"/>
    <property type="molecule type" value="Transcribed_RNA"/>
</dbReference>
<sequence>MMARLALLVISCHLWASAMGSEQVMKRQSEVDDLTKNITKTRHNALESRILWGSRNISESLVARTVTGRYVSEITPLPVSIEVKEGSTLVSEPGRSSEIIFEVTSNLPSSNSFKFTVQDTTNYRGSDYPTPSSAYISFGNTVQTRVRLAPPLGSRSGGNPSIITFTVWFDYDRQSVTKKVYFYVGSESYDSYSPEIWYDFDGDCSGSVSPRNCEAKTWKATINIQDSDSGLLKLRSDPMGIILEKEFIVGTKDVVRGIYTSSCCQTKVDITATDTLGNVRIKYIDIEKRWLSAGDIAAIVLACILLVIIIAFIVWMIVKCCRRRTAKLSIYPKHSRREES</sequence>
<proteinExistence type="predicted"/>
<gene>
    <name evidence="6" type="primary">MUC1_0</name>
    <name evidence="4" type="synonym">MUC1_3</name>
    <name evidence="5" type="synonym">MUC1_4</name>
    <name evidence="3" type="synonym">MUC1_5</name>
    <name evidence="6" type="ORF">CM83_76445</name>
    <name evidence="3" type="ORF">CM83_76459</name>
    <name evidence="4" type="ORF">CM83_76470</name>
    <name evidence="5" type="ORF">CM83_76472</name>
</gene>
<keyword evidence="1" id="KW-1133">Transmembrane helix</keyword>
<keyword evidence="2" id="KW-0732">Signal</keyword>
<evidence type="ECO:0000313" key="5">
    <source>
        <dbReference type="EMBL" id="JAG28890.1"/>
    </source>
</evidence>
<dbReference type="EMBL" id="GBHO01014718">
    <property type="protein sequence ID" value="JAG28886.1"/>
    <property type="molecule type" value="Transcribed_RNA"/>
</dbReference>
<accession>A0A0A9YIY5</accession>
<evidence type="ECO:0000313" key="6">
    <source>
        <dbReference type="EMBL" id="JAG32109.1"/>
    </source>
</evidence>
<organism evidence="6">
    <name type="scientific">Lygus hesperus</name>
    <name type="common">Western plant bug</name>
    <dbReference type="NCBI Taxonomy" id="30085"/>
    <lineage>
        <taxon>Eukaryota</taxon>
        <taxon>Metazoa</taxon>
        <taxon>Ecdysozoa</taxon>
        <taxon>Arthropoda</taxon>
        <taxon>Hexapoda</taxon>
        <taxon>Insecta</taxon>
        <taxon>Pterygota</taxon>
        <taxon>Neoptera</taxon>
        <taxon>Paraneoptera</taxon>
        <taxon>Hemiptera</taxon>
        <taxon>Heteroptera</taxon>
        <taxon>Panheteroptera</taxon>
        <taxon>Cimicomorpha</taxon>
        <taxon>Miridae</taxon>
        <taxon>Mirini</taxon>
        <taxon>Lygus</taxon>
    </lineage>
</organism>
<feature type="signal peptide" evidence="2">
    <location>
        <begin position="1"/>
        <end position="20"/>
    </location>
</feature>
<keyword evidence="1" id="KW-0472">Membrane</keyword>
<evidence type="ECO:0000313" key="4">
    <source>
        <dbReference type="EMBL" id="JAG28886.1"/>
    </source>
</evidence>
<feature type="transmembrane region" description="Helical" evidence="1">
    <location>
        <begin position="296"/>
        <end position="318"/>
    </location>
</feature>
<feature type="chain" id="PRO_5007389913" evidence="2">
    <location>
        <begin position="21"/>
        <end position="340"/>
    </location>
</feature>
<dbReference type="AlphaFoldDB" id="A0A0A9YIY5"/>
<keyword evidence="1" id="KW-0812">Transmembrane</keyword>
<dbReference type="EMBL" id="GBHO01011495">
    <property type="protein sequence ID" value="JAG32109.1"/>
    <property type="molecule type" value="Transcribed_RNA"/>
</dbReference>
<name>A0A0A9YIY5_LYGHE</name>
<protein>
    <submittedName>
        <fullName evidence="6">Mucin-1</fullName>
    </submittedName>
</protein>
<dbReference type="EMBL" id="GBHO01014714">
    <property type="protein sequence ID" value="JAG28890.1"/>
    <property type="molecule type" value="Transcribed_RNA"/>
</dbReference>